<dbReference type="RefSeq" id="WP_143987562.1">
    <property type="nucleotide sequence ID" value="NZ_CP041692.1"/>
</dbReference>
<comment type="similarity">
    <text evidence="1">Belongs to the Stf0 sulfotransferase family.</text>
</comment>
<organism evidence="4 5">
    <name type="scientific">Microlunatus elymi</name>
    <dbReference type="NCBI Taxonomy" id="2596828"/>
    <lineage>
        <taxon>Bacteria</taxon>
        <taxon>Bacillati</taxon>
        <taxon>Actinomycetota</taxon>
        <taxon>Actinomycetes</taxon>
        <taxon>Propionibacteriales</taxon>
        <taxon>Propionibacteriaceae</taxon>
        <taxon>Microlunatus</taxon>
    </lineage>
</organism>
<evidence type="ECO:0000313" key="4">
    <source>
        <dbReference type="EMBL" id="QDP97604.1"/>
    </source>
</evidence>
<reference evidence="4 5" key="1">
    <citation type="submission" date="2019-07" db="EMBL/GenBank/DDBJ databases">
        <title>Microlunatus dokdonensis sp. nov. isolated from the rhizospheric soil of the wild plant Elymus tsukushiensis.</title>
        <authorList>
            <person name="Ghim S.-Y."/>
            <person name="Hwang Y.-J."/>
            <person name="Son J.-S."/>
            <person name="Shin J.-H."/>
        </authorList>
    </citation>
    <scope>NUCLEOTIDE SEQUENCE [LARGE SCALE GENOMIC DNA]</scope>
    <source>
        <strain evidence="4 5">KUDC0627</strain>
    </source>
</reference>
<dbReference type="SUPFAM" id="SSF52540">
    <property type="entry name" value="P-loop containing nucleoside triphosphate hydrolases"/>
    <property type="match status" value="1"/>
</dbReference>
<comment type="function">
    <text evidence="1">Catalyzes the sulfuryl group transfer from 3'-phosphoadenosine-5'-phosphosulfate (PAPS) to trehalose, leading to trehalose-2-sulfate (T2S).</text>
</comment>
<dbReference type="KEGG" id="mik:FOE78_18310"/>
<keyword evidence="5" id="KW-1185">Reference proteome</keyword>
<dbReference type="Proteomes" id="UP000319263">
    <property type="component" value="Chromosome"/>
</dbReference>
<dbReference type="InterPro" id="IPR015124">
    <property type="entry name" value="Stf0"/>
</dbReference>
<evidence type="ECO:0000256" key="1">
    <source>
        <dbReference type="PIRNR" id="PIRNR021497"/>
    </source>
</evidence>
<comment type="pathway">
    <text evidence="1">Glycolipid metabolism.</text>
</comment>
<dbReference type="EMBL" id="CP041692">
    <property type="protein sequence ID" value="QDP97604.1"/>
    <property type="molecule type" value="Genomic_DNA"/>
</dbReference>
<gene>
    <name evidence="4" type="ORF">FOE78_18310</name>
</gene>
<dbReference type="InterPro" id="IPR024628">
    <property type="entry name" value="Sulfotransferase_Stf0_dom"/>
</dbReference>
<feature type="domain" description="Sulphotransferase Stf0" evidence="3">
    <location>
        <begin position="8"/>
        <end position="241"/>
    </location>
</feature>
<feature type="compositionally biased region" description="Low complexity" evidence="2">
    <location>
        <begin position="251"/>
        <end position="260"/>
    </location>
</feature>
<sequence>MAPVPERSYLICGTPRTGSTFLCGLLASTGAVGRPESYFRIQNESDYARQWSIDQTDGCVDQGAFVAAAIAAGSTANGIFGCRVMWGSLDNVVAKIDPSIAVHSPQADLGLLQRAFEPGLTFVYLSRQDVLAQAVSWARAEQTAYWQTGDVAAGEPHFDPEQIDLLGQTIEEHNAAWRSWFAAAGVRPLAIAYEELVADPVRTVRDLLDQLGIEIPTGTRIAAPDRRQSDELNEGWLRQFRTCDESRPRPGRSGPSGRHR</sequence>
<keyword evidence="1" id="KW-0808">Transferase</keyword>
<dbReference type="InterPro" id="IPR027417">
    <property type="entry name" value="P-loop_NTPase"/>
</dbReference>
<protein>
    <recommendedName>
        <fullName evidence="1">Trehalose 2-sulfotransferase</fullName>
    </recommendedName>
</protein>
<dbReference type="PIRSF" id="PIRSF021497">
    <property type="entry name" value="Sulphotransferase_Stf0"/>
    <property type="match status" value="1"/>
</dbReference>
<evidence type="ECO:0000256" key="2">
    <source>
        <dbReference type="SAM" id="MobiDB-lite"/>
    </source>
</evidence>
<feature type="region of interest" description="Disordered" evidence="2">
    <location>
        <begin position="241"/>
        <end position="260"/>
    </location>
</feature>
<dbReference type="Pfam" id="PF09037">
    <property type="entry name" value="Sulphotransf"/>
    <property type="match status" value="1"/>
</dbReference>
<dbReference type="Gene3D" id="3.40.50.300">
    <property type="entry name" value="P-loop containing nucleotide triphosphate hydrolases"/>
    <property type="match status" value="1"/>
</dbReference>
<evidence type="ECO:0000259" key="3">
    <source>
        <dbReference type="Pfam" id="PF09037"/>
    </source>
</evidence>
<dbReference type="OrthoDB" id="5562925at2"/>
<dbReference type="AlphaFoldDB" id="A0A516Q2E2"/>
<proteinExistence type="inferred from homology"/>
<evidence type="ECO:0000313" key="5">
    <source>
        <dbReference type="Proteomes" id="UP000319263"/>
    </source>
</evidence>
<dbReference type="GO" id="GO:0016740">
    <property type="term" value="F:transferase activity"/>
    <property type="evidence" value="ECO:0007669"/>
    <property type="project" value="UniProtKB-UniRule"/>
</dbReference>
<comment type="catalytic activity">
    <reaction evidence="1">
        <text>alpha,alpha-trehalose + 3'-phosphoadenylyl sulfate = 2-O-sulfo-alpha,alpha-trehalose + adenosine 3',5'-bisphosphate + H(+)</text>
        <dbReference type="Rhea" id="RHEA:41608"/>
        <dbReference type="ChEBI" id="CHEBI:15378"/>
        <dbReference type="ChEBI" id="CHEBI:16551"/>
        <dbReference type="ChEBI" id="CHEBI:58339"/>
        <dbReference type="ChEBI" id="CHEBI:58343"/>
        <dbReference type="ChEBI" id="CHEBI:60091"/>
        <dbReference type="EC" id="2.8.2.37"/>
    </reaction>
</comment>
<keyword evidence="1" id="KW-0119">Carbohydrate metabolism</keyword>
<name>A0A516Q2E2_9ACTN</name>
<accession>A0A516Q2E2</accession>